<feature type="region of interest" description="Disordered" evidence="1">
    <location>
        <begin position="356"/>
        <end position="383"/>
    </location>
</feature>
<evidence type="ECO:0000259" key="2">
    <source>
        <dbReference type="PROSITE" id="PS50181"/>
    </source>
</evidence>
<accession>A0A164U0G0</accession>
<protein>
    <recommendedName>
        <fullName evidence="2">F-box domain-containing protein</fullName>
    </recommendedName>
</protein>
<reference evidence="3 4" key="1">
    <citation type="journal article" date="2016" name="Mol. Biol. Evol.">
        <title>Comparative Genomics of Early-Diverging Mushroom-Forming Fungi Provides Insights into the Origins of Lignocellulose Decay Capabilities.</title>
        <authorList>
            <person name="Nagy L.G."/>
            <person name="Riley R."/>
            <person name="Tritt A."/>
            <person name="Adam C."/>
            <person name="Daum C."/>
            <person name="Floudas D."/>
            <person name="Sun H."/>
            <person name="Yadav J.S."/>
            <person name="Pangilinan J."/>
            <person name="Larsson K.H."/>
            <person name="Matsuura K."/>
            <person name="Barry K."/>
            <person name="Labutti K."/>
            <person name="Kuo R."/>
            <person name="Ohm R.A."/>
            <person name="Bhattacharya S.S."/>
            <person name="Shirouzu T."/>
            <person name="Yoshinaga Y."/>
            <person name="Martin F.M."/>
            <person name="Grigoriev I.V."/>
            <person name="Hibbett D.S."/>
        </authorList>
    </citation>
    <scope>NUCLEOTIDE SEQUENCE [LARGE SCALE GENOMIC DNA]</scope>
    <source>
        <strain evidence="3 4">HHB9708</strain>
    </source>
</reference>
<dbReference type="InterPro" id="IPR001810">
    <property type="entry name" value="F-box_dom"/>
</dbReference>
<evidence type="ECO:0000313" key="3">
    <source>
        <dbReference type="EMBL" id="KZS92804.1"/>
    </source>
</evidence>
<dbReference type="EMBL" id="KV419409">
    <property type="protein sequence ID" value="KZS92804.1"/>
    <property type="molecule type" value="Genomic_DNA"/>
</dbReference>
<dbReference type="AlphaFoldDB" id="A0A164U0G0"/>
<dbReference type="Proteomes" id="UP000076722">
    <property type="component" value="Unassembled WGS sequence"/>
</dbReference>
<proteinExistence type="predicted"/>
<evidence type="ECO:0000256" key="1">
    <source>
        <dbReference type="SAM" id="MobiDB-lite"/>
    </source>
</evidence>
<organism evidence="3 4">
    <name type="scientific">Sistotremastrum niveocremeum HHB9708</name>
    <dbReference type="NCBI Taxonomy" id="1314777"/>
    <lineage>
        <taxon>Eukaryota</taxon>
        <taxon>Fungi</taxon>
        <taxon>Dikarya</taxon>
        <taxon>Basidiomycota</taxon>
        <taxon>Agaricomycotina</taxon>
        <taxon>Agaricomycetes</taxon>
        <taxon>Sistotremastrales</taxon>
        <taxon>Sistotremastraceae</taxon>
        <taxon>Sertulicium</taxon>
        <taxon>Sertulicium niveocremeum</taxon>
    </lineage>
</organism>
<dbReference type="Pfam" id="PF00646">
    <property type="entry name" value="F-box"/>
    <property type="match status" value="1"/>
</dbReference>
<sequence>MLSLPPELVIKSLEGLSVQDVVNVTQTCNSLRAIILSNKQCLLQTDNAFTLFDSLPRGSTPAGISADALYATAASSVALSKRLSCGIPLEARSHTLYDLSKFELTWDPTNNIYPFEFFLANDIIAFQSSSTIFIMKLTPSGVIEESVRVELTPDRAYRIDYHISDDGKSLFIAALIMDLTELTELVQIYEIPILSLGFGEVALIRAVGLPYTERPIVVIRDPYVAVNVHHDGMLELGVINFRENTGLIINVLDREFTAEDDENDFEMMAIVGLKLHPKEPALFIHDEFWGSKFFLIDIPDDMPVLTHSLSSAYELWKRRRSLPREKPFPYPFEDAQRTIPSGFRKISADSHAFDTVAMNPRPSKDPGEESVGGAQRASDDSDSLSLTRVSFLLPEETREVENLPYPDGSIPKRTLVYGTHILAPGVYFILADFDSDSAGMVPKFEDGHEHGACWVQFTIPEYLDLPEPPIRGSKRESKALYRDDPVPSLFNVRTGRLIDLERFQAKFTSGCSAD</sequence>
<keyword evidence="4" id="KW-1185">Reference proteome</keyword>
<name>A0A164U0G0_9AGAM</name>
<feature type="domain" description="F-box" evidence="2">
    <location>
        <begin position="1"/>
        <end position="52"/>
    </location>
</feature>
<gene>
    <name evidence="3" type="ORF">SISNIDRAFT_509952</name>
</gene>
<evidence type="ECO:0000313" key="4">
    <source>
        <dbReference type="Proteomes" id="UP000076722"/>
    </source>
</evidence>
<dbReference type="PROSITE" id="PS50181">
    <property type="entry name" value="FBOX"/>
    <property type="match status" value="1"/>
</dbReference>